<dbReference type="Proteomes" id="UP000243887">
    <property type="component" value="Unassembled WGS sequence"/>
</dbReference>
<evidence type="ECO:0000256" key="5">
    <source>
        <dbReference type="PROSITE-ProRule" id="PRU01240"/>
    </source>
</evidence>
<dbReference type="Pfam" id="PF00082">
    <property type="entry name" value="Peptidase_S8"/>
    <property type="match status" value="1"/>
</dbReference>
<gene>
    <name evidence="9" type="ORF">SAMN04487893_11474</name>
</gene>
<sequence length="536" mass="59610">MKLTKKLLLPTLLAINLVSCSTIKIGTSPLPIANVDSLPSKETDLTEVQLQRWSHLDILRDTIPGMSVDRAYEEILKDKKTPKKIIVAVIDSGVDINHEDLKDQIWANPKEIAANGIDDDKNGYIDDIHGWNFLGKSTLANFEFIRFLRRGDDRTEEYKKALAKREETKNNMEYQLAMFRSILRLENHDKLMEYLGIKDYTLEDLDKIPSTAPQDIQDAKEIMYNTLQTTSSKAINSSMDMINNTLNYKLNIDFDNRKLLVGDNPSDINDKYYGNNDVLGNIEHAKHGTHVAGIIAQKRNNNLGGDGIASEVVEIMPIRAVPDGDEYDKDIALAIRYAADNGAKIINGSFGKYYDENSQWVIDAILYAEKKDVLIVIGAGNDGLDLDSNGGINHYPNDRINNGPEISSNVLMVGALKPEFSKDLVASFSNFGQYDLDIFAPGVQIYSSTPSNTYEKLDGTSMAAPNATGVAALIRAYYPKLNASEVKRILMDSGVSVNKEVKMGDKKERNFSEASKSGKMINAYNALLMAQKCSKN</sequence>
<dbReference type="SUPFAM" id="SSF52743">
    <property type="entry name" value="Subtilisin-like"/>
    <property type="match status" value="1"/>
</dbReference>
<dbReference type="InterPro" id="IPR034080">
    <property type="entry name" value="Protease_P7-like_dom"/>
</dbReference>
<keyword evidence="3 5" id="KW-0378">Hydrolase</keyword>
<accession>A0A1I3TQC0</accession>
<keyword evidence="4 5" id="KW-0720">Serine protease</keyword>
<feature type="active site" description="Charge relay system" evidence="5">
    <location>
        <position position="287"/>
    </location>
</feature>
<feature type="chain" id="PRO_5017468658" evidence="7">
    <location>
        <begin position="22"/>
        <end position="536"/>
    </location>
</feature>
<name>A0A1I3TQC0_9FLAO</name>
<dbReference type="AlphaFoldDB" id="A0A1I3TQC0"/>
<organism evidence="9 10">
    <name type="scientific">Myroides guanonis</name>
    <dbReference type="NCBI Taxonomy" id="1150112"/>
    <lineage>
        <taxon>Bacteria</taxon>
        <taxon>Pseudomonadati</taxon>
        <taxon>Bacteroidota</taxon>
        <taxon>Flavobacteriia</taxon>
        <taxon>Flavobacteriales</taxon>
        <taxon>Flavobacteriaceae</taxon>
        <taxon>Myroides</taxon>
    </lineage>
</organism>
<dbReference type="EMBL" id="FORU01000014">
    <property type="protein sequence ID" value="SFJ73015.1"/>
    <property type="molecule type" value="Genomic_DNA"/>
</dbReference>
<dbReference type="STRING" id="1150112.SAMN04487893_11474"/>
<evidence type="ECO:0000256" key="6">
    <source>
        <dbReference type="RuleBase" id="RU003355"/>
    </source>
</evidence>
<evidence type="ECO:0000256" key="2">
    <source>
        <dbReference type="ARBA" id="ARBA00022670"/>
    </source>
</evidence>
<comment type="similarity">
    <text evidence="1 5 6">Belongs to the peptidase S8 family.</text>
</comment>
<dbReference type="GO" id="GO:0004252">
    <property type="term" value="F:serine-type endopeptidase activity"/>
    <property type="evidence" value="ECO:0007669"/>
    <property type="project" value="UniProtKB-UniRule"/>
</dbReference>
<feature type="domain" description="Peptidase S8/S53" evidence="8">
    <location>
        <begin position="83"/>
        <end position="494"/>
    </location>
</feature>
<dbReference type="GO" id="GO:0006508">
    <property type="term" value="P:proteolysis"/>
    <property type="evidence" value="ECO:0007669"/>
    <property type="project" value="UniProtKB-KW"/>
</dbReference>
<proteinExistence type="inferred from homology"/>
<dbReference type="PIRSF" id="PIRSF037892">
    <property type="entry name" value="Subtilisin_rel_SRU_0565"/>
    <property type="match status" value="1"/>
</dbReference>
<feature type="active site" description="Charge relay system" evidence="5">
    <location>
        <position position="91"/>
    </location>
</feature>
<dbReference type="InterPro" id="IPR051048">
    <property type="entry name" value="Peptidase_S8/S53_subtilisin"/>
</dbReference>
<keyword evidence="10" id="KW-1185">Reference proteome</keyword>
<dbReference type="PROSITE" id="PS00136">
    <property type="entry name" value="SUBTILASE_ASP"/>
    <property type="match status" value="1"/>
</dbReference>
<evidence type="ECO:0000256" key="3">
    <source>
        <dbReference type="ARBA" id="ARBA00022801"/>
    </source>
</evidence>
<dbReference type="OrthoDB" id="9798386at2"/>
<feature type="signal peptide" evidence="7">
    <location>
        <begin position="1"/>
        <end position="21"/>
    </location>
</feature>
<feature type="active site" description="Charge relay system" evidence="5">
    <location>
        <position position="461"/>
    </location>
</feature>
<keyword evidence="7" id="KW-0732">Signal</keyword>
<dbReference type="PROSITE" id="PS00138">
    <property type="entry name" value="SUBTILASE_SER"/>
    <property type="match status" value="1"/>
</dbReference>
<dbReference type="InterPro" id="IPR023827">
    <property type="entry name" value="Peptidase_S8_Asp-AS"/>
</dbReference>
<reference evidence="10" key="1">
    <citation type="submission" date="2016-10" db="EMBL/GenBank/DDBJ databases">
        <authorList>
            <person name="Varghese N."/>
            <person name="Submissions S."/>
        </authorList>
    </citation>
    <scope>NUCLEOTIDE SEQUENCE [LARGE SCALE GENOMIC DNA]</scope>
    <source>
        <strain evidence="10">DSM 26542</strain>
    </source>
</reference>
<evidence type="ECO:0000259" key="8">
    <source>
        <dbReference type="Pfam" id="PF00082"/>
    </source>
</evidence>
<dbReference type="RefSeq" id="WP_090680365.1">
    <property type="nucleotide sequence ID" value="NZ_FORU01000014.1"/>
</dbReference>
<dbReference type="PANTHER" id="PTHR43399:SF4">
    <property type="entry name" value="CELL WALL-ASSOCIATED PROTEASE"/>
    <property type="match status" value="1"/>
</dbReference>
<evidence type="ECO:0000313" key="9">
    <source>
        <dbReference type="EMBL" id="SFJ73015.1"/>
    </source>
</evidence>
<evidence type="ECO:0000256" key="7">
    <source>
        <dbReference type="SAM" id="SignalP"/>
    </source>
</evidence>
<dbReference type="InterPro" id="IPR017308">
    <property type="entry name" value="Pept_S8_subtilisin_bacteroid"/>
</dbReference>
<evidence type="ECO:0000256" key="4">
    <source>
        <dbReference type="ARBA" id="ARBA00022825"/>
    </source>
</evidence>
<protein>
    <submittedName>
        <fullName evidence="9">Subtilase family protein</fullName>
    </submittedName>
</protein>
<dbReference type="InterPro" id="IPR036852">
    <property type="entry name" value="Peptidase_S8/S53_dom_sf"/>
</dbReference>
<dbReference type="CDD" id="cd07483">
    <property type="entry name" value="Peptidases_S8_Subtilisin_Novo-like"/>
    <property type="match status" value="1"/>
</dbReference>
<keyword evidence="2 5" id="KW-0645">Protease</keyword>
<evidence type="ECO:0000313" key="10">
    <source>
        <dbReference type="Proteomes" id="UP000243887"/>
    </source>
</evidence>
<dbReference type="Gene3D" id="3.40.50.200">
    <property type="entry name" value="Peptidase S8/S53 domain"/>
    <property type="match status" value="2"/>
</dbReference>
<dbReference type="PRINTS" id="PR00723">
    <property type="entry name" value="SUBTILISIN"/>
</dbReference>
<dbReference type="InterPro" id="IPR023828">
    <property type="entry name" value="Peptidase_S8_Ser-AS"/>
</dbReference>
<dbReference type="InterPro" id="IPR015500">
    <property type="entry name" value="Peptidase_S8_subtilisin-rel"/>
</dbReference>
<evidence type="ECO:0000256" key="1">
    <source>
        <dbReference type="ARBA" id="ARBA00011073"/>
    </source>
</evidence>
<dbReference type="PROSITE" id="PS51892">
    <property type="entry name" value="SUBTILASE"/>
    <property type="match status" value="1"/>
</dbReference>
<dbReference type="InterPro" id="IPR000209">
    <property type="entry name" value="Peptidase_S8/S53_dom"/>
</dbReference>
<dbReference type="PANTHER" id="PTHR43399">
    <property type="entry name" value="SUBTILISIN-RELATED"/>
    <property type="match status" value="1"/>
</dbReference>